<keyword evidence="7" id="KW-1185">Reference proteome</keyword>
<sequence length="140" mass="15135">MATLPVYTPVIHTPEQLQKYPLKILTIKSTKNFLNTSHANVDHLRKKEGGAQLDLHPDDAEARGISDGSAVEVFNDQGRVLLTAKISDRVARGVACLPQGFWPSLMDGGRSANALTSDRLTDMGGGAALQETIAEVRLRT</sequence>
<dbReference type="GO" id="GO:0016491">
    <property type="term" value="F:oxidoreductase activity"/>
    <property type="evidence" value="ECO:0007669"/>
    <property type="project" value="InterPro"/>
</dbReference>
<reference evidence="6" key="1">
    <citation type="submission" date="2021-09" db="EMBL/GenBank/DDBJ databases">
        <title>Fulvivirga sp. isolated from coastal sediment.</title>
        <authorList>
            <person name="Yu H."/>
        </authorList>
    </citation>
    <scope>NUCLEOTIDE SEQUENCE</scope>
    <source>
        <strain evidence="6">1062</strain>
    </source>
</reference>
<dbReference type="SUPFAM" id="SSF50692">
    <property type="entry name" value="ADC-like"/>
    <property type="match status" value="1"/>
</dbReference>
<keyword evidence="1" id="KW-0408">Iron</keyword>
<dbReference type="Pfam" id="PF01568">
    <property type="entry name" value="Molydop_binding"/>
    <property type="match status" value="1"/>
</dbReference>
<evidence type="ECO:0000259" key="3">
    <source>
        <dbReference type="Pfam" id="PF01568"/>
    </source>
</evidence>
<dbReference type="EMBL" id="JAIXNE010000002">
    <property type="protein sequence ID" value="MCA6074984.1"/>
    <property type="molecule type" value="Genomic_DNA"/>
</dbReference>
<accession>A0A9X1HS30</accession>
<protein>
    <recommendedName>
        <fullName evidence="3">Molybdopterin dinucleotide-binding domain-containing protein</fullName>
    </recommendedName>
</protein>
<keyword evidence="2" id="KW-0411">Iron-sulfur</keyword>
<name>A0A9X1HS30_9BACT</name>
<feature type="domain" description="Molybdopterin dinucleotide-binding" evidence="3">
    <location>
        <begin position="26"/>
        <end position="132"/>
    </location>
</feature>
<dbReference type="InterPro" id="IPR037920">
    <property type="entry name" value="YoaE_C"/>
</dbReference>
<dbReference type="GO" id="GO:0043546">
    <property type="term" value="F:molybdopterin cofactor binding"/>
    <property type="evidence" value="ECO:0007669"/>
    <property type="project" value="InterPro"/>
</dbReference>
<dbReference type="EMBL" id="JAIXNE010000004">
    <property type="protein sequence ID" value="MCA6077289.1"/>
    <property type="molecule type" value="Genomic_DNA"/>
</dbReference>
<dbReference type="AlphaFoldDB" id="A0A9X1HS30"/>
<evidence type="ECO:0000256" key="2">
    <source>
        <dbReference type="ARBA" id="ARBA00023014"/>
    </source>
</evidence>
<dbReference type="PANTHER" id="PTHR43742:SF6">
    <property type="entry name" value="OXIDOREDUCTASE YYAE-RELATED"/>
    <property type="match status" value="1"/>
</dbReference>
<keyword evidence="2" id="KW-0479">Metal-binding</keyword>
<dbReference type="PANTHER" id="PTHR43742">
    <property type="entry name" value="TRIMETHYLAMINE-N-OXIDE REDUCTASE"/>
    <property type="match status" value="1"/>
</dbReference>
<dbReference type="InterPro" id="IPR009010">
    <property type="entry name" value="Asp_de-COase-like_dom_sf"/>
</dbReference>
<evidence type="ECO:0000256" key="1">
    <source>
        <dbReference type="ARBA" id="ARBA00023004"/>
    </source>
</evidence>
<evidence type="ECO:0000313" key="4">
    <source>
        <dbReference type="EMBL" id="MCA6074984.1"/>
    </source>
</evidence>
<dbReference type="InterPro" id="IPR006657">
    <property type="entry name" value="MoPterin_dinucl-bd_dom"/>
</dbReference>
<organism evidence="6 7">
    <name type="scientific">Fulvivirga sedimenti</name>
    <dbReference type="NCBI Taxonomy" id="2879465"/>
    <lineage>
        <taxon>Bacteria</taxon>
        <taxon>Pseudomonadati</taxon>
        <taxon>Bacteroidota</taxon>
        <taxon>Cytophagia</taxon>
        <taxon>Cytophagales</taxon>
        <taxon>Fulvivirgaceae</taxon>
        <taxon>Fulvivirga</taxon>
    </lineage>
</organism>
<dbReference type="Gene3D" id="2.40.40.20">
    <property type="match status" value="1"/>
</dbReference>
<evidence type="ECO:0000313" key="5">
    <source>
        <dbReference type="EMBL" id="MCA6076161.1"/>
    </source>
</evidence>
<dbReference type="CDD" id="cd02786">
    <property type="entry name" value="MopB_CT_3"/>
    <property type="match status" value="1"/>
</dbReference>
<dbReference type="InterPro" id="IPR050612">
    <property type="entry name" value="Prok_Mopterin_Oxidored"/>
</dbReference>
<comment type="caution">
    <text evidence="6">The sequence shown here is derived from an EMBL/GenBank/DDBJ whole genome shotgun (WGS) entry which is preliminary data.</text>
</comment>
<evidence type="ECO:0000313" key="6">
    <source>
        <dbReference type="EMBL" id="MCA6077289.1"/>
    </source>
</evidence>
<proteinExistence type="predicted"/>
<dbReference type="GO" id="GO:0051536">
    <property type="term" value="F:iron-sulfur cluster binding"/>
    <property type="evidence" value="ECO:0007669"/>
    <property type="project" value="UniProtKB-KW"/>
</dbReference>
<dbReference type="Proteomes" id="UP001139409">
    <property type="component" value="Unassembled WGS sequence"/>
</dbReference>
<dbReference type="EMBL" id="JAIXNE010000003">
    <property type="protein sequence ID" value="MCA6076161.1"/>
    <property type="molecule type" value="Genomic_DNA"/>
</dbReference>
<evidence type="ECO:0000313" key="7">
    <source>
        <dbReference type="Proteomes" id="UP001139409"/>
    </source>
</evidence>
<gene>
    <name evidence="4" type="ORF">LDX50_08895</name>
    <name evidence="5" type="ORF">LDX50_14865</name>
    <name evidence="6" type="ORF">LDX50_20585</name>
</gene>